<evidence type="ECO:0000256" key="3">
    <source>
        <dbReference type="ARBA" id="ARBA00004406"/>
    </source>
</evidence>
<evidence type="ECO:0000256" key="5">
    <source>
        <dbReference type="ARBA" id="ARBA00022617"/>
    </source>
</evidence>
<dbReference type="InterPro" id="IPR050476">
    <property type="entry name" value="Insect_CytP450_Detox"/>
</dbReference>
<evidence type="ECO:0000256" key="11">
    <source>
        <dbReference type="ARBA" id="ARBA00023033"/>
    </source>
</evidence>
<organism evidence="16 17">
    <name type="scientific">Aromia moschata</name>
    <dbReference type="NCBI Taxonomy" id="1265417"/>
    <lineage>
        <taxon>Eukaryota</taxon>
        <taxon>Metazoa</taxon>
        <taxon>Ecdysozoa</taxon>
        <taxon>Arthropoda</taxon>
        <taxon>Hexapoda</taxon>
        <taxon>Insecta</taxon>
        <taxon>Pterygota</taxon>
        <taxon>Neoptera</taxon>
        <taxon>Endopterygota</taxon>
        <taxon>Coleoptera</taxon>
        <taxon>Polyphaga</taxon>
        <taxon>Cucujiformia</taxon>
        <taxon>Chrysomeloidea</taxon>
        <taxon>Cerambycidae</taxon>
        <taxon>Cerambycinae</taxon>
        <taxon>Callichromatini</taxon>
        <taxon>Aromia</taxon>
    </lineage>
</organism>
<dbReference type="CDD" id="cd11056">
    <property type="entry name" value="CYP6-like"/>
    <property type="match status" value="1"/>
</dbReference>
<dbReference type="InterPro" id="IPR017972">
    <property type="entry name" value="Cyt_P450_CS"/>
</dbReference>
<comment type="subcellular location">
    <subcellularLocation>
        <location evidence="3">Endoplasmic reticulum membrane</location>
        <topology evidence="3">Peripheral membrane protein</topology>
    </subcellularLocation>
    <subcellularLocation>
        <location evidence="2">Microsome membrane</location>
        <topology evidence="2">Peripheral membrane protein</topology>
    </subcellularLocation>
</comment>
<dbReference type="PANTHER" id="PTHR24292">
    <property type="entry name" value="CYTOCHROME P450"/>
    <property type="match status" value="1"/>
</dbReference>
<keyword evidence="5 13" id="KW-0349">Heme</keyword>
<dbReference type="InterPro" id="IPR001128">
    <property type="entry name" value="Cyt_P450"/>
</dbReference>
<dbReference type="Pfam" id="PF00067">
    <property type="entry name" value="p450"/>
    <property type="match status" value="1"/>
</dbReference>
<evidence type="ECO:0000256" key="6">
    <source>
        <dbReference type="ARBA" id="ARBA00022723"/>
    </source>
</evidence>
<evidence type="ECO:0000256" key="13">
    <source>
        <dbReference type="PIRSR" id="PIRSR602401-1"/>
    </source>
</evidence>
<dbReference type="PROSITE" id="PS00086">
    <property type="entry name" value="CYTOCHROME_P450"/>
    <property type="match status" value="1"/>
</dbReference>
<evidence type="ECO:0000256" key="8">
    <source>
        <dbReference type="ARBA" id="ARBA00022848"/>
    </source>
</evidence>
<keyword evidence="15" id="KW-1133">Transmembrane helix</keyword>
<dbReference type="SUPFAM" id="SSF48264">
    <property type="entry name" value="Cytochrome P450"/>
    <property type="match status" value="1"/>
</dbReference>
<keyword evidence="12 15" id="KW-0472">Membrane</keyword>
<dbReference type="InterPro" id="IPR002401">
    <property type="entry name" value="Cyt_P450_E_grp-I"/>
</dbReference>
<dbReference type="GO" id="GO:0004497">
    <property type="term" value="F:monooxygenase activity"/>
    <property type="evidence" value="ECO:0007669"/>
    <property type="project" value="UniProtKB-KW"/>
</dbReference>
<evidence type="ECO:0000256" key="15">
    <source>
        <dbReference type="SAM" id="Phobius"/>
    </source>
</evidence>
<evidence type="ECO:0000256" key="1">
    <source>
        <dbReference type="ARBA" id="ARBA00001971"/>
    </source>
</evidence>
<keyword evidence="15" id="KW-0812">Transmembrane</keyword>
<keyword evidence="11 14" id="KW-0503">Monooxygenase</keyword>
<dbReference type="FunFam" id="1.10.630.10:FF:000042">
    <property type="entry name" value="Cytochrome P450"/>
    <property type="match status" value="1"/>
</dbReference>
<keyword evidence="8" id="KW-0492">Microsome</keyword>
<evidence type="ECO:0000256" key="7">
    <source>
        <dbReference type="ARBA" id="ARBA00022824"/>
    </source>
</evidence>
<keyword evidence="17" id="KW-1185">Reference proteome</keyword>
<feature type="binding site" description="axial binding residue" evidence="13">
    <location>
        <position position="456"/>
    </location>
    <ligand>
        <name>heme</name>
        <dbReference type="ChEBI" id="CHEBI:30413"/>
    </ligand>
    <ligandPart>
        <name>Fe</name>
        <dbReference type="ChEBI" id="CHEBI:18248"/>
    </ligandPart>
</feature>
<evidence type="ECO:0000313" key="16">
    <source>
        <dbReference type="EMBL" id="KAJ8933324.1"/>
    </source>
</evidence>
<reference evidence="16" key="1">
    <citation type="journal article" date="2023" name="Insect Mol. Biol.">
        <title>Genome sequencing provides insights into the evolution of gene families encoding plant cell wall-degrading enzymes in longhorned beetles.</title>
        <authorList>
            <person name="Shin N.R."/>
            <person name="Okamura Y."/>
            <person name="Kirsch R."/>
            <person name="Pauchet Y."/>
        </authorList>
    </citation>
    <scope>NUCLEOTIDE SEQUENCE</scope>
    <source>
        <strain evidence="16">AMC_N1</strain>
    </source>
</reference>
<comment type="caution">
    <text evidence="16">The sequence shown here is derived from an EMBL/GenBank/DDBJ whole genome shotgun (WGS) entry which is preliminary data.</text>
</comment>
<dbReference type="GO" id="GO:0020037">
    <property type="term" value="F:heme binding"/>
    <property type="evidence" value="ECO:0007669"/>
    <property type="project" value="InterPro"/>
</dbReference>
<dbReference type="PANTHER" id="PTHR24292:SF100">
    <property type="entry name" value="CYTOCHROME P450 6A16, ISOFORM B-RELATED"/>
    <property type="match status" value="1"/>
</dbReference>
<dbReference type="GO" id="GO:0005789">
    <property type="term" value="C:endoplasmic reticulum membrane"/>
    <property type="evidence" value="ECO:0007669"/>
    <property type="project" value="UniProtKB-SubCell"/>
</dbReference>
<evidence type="ECO:0000256" key="12">
    <source>
        <dbReference type="ARBA" id="ARBA00023136"/>
    </source>
</evidence>
<accession>A0AAV8X2R9</accession>
<dbReference type="InterPro" id="IPR036396">
    <property type="entry name" value="Cyt_P450_sf"/>
</dbReference>
<sequence>MACFTFFMNLLGAVTALLAVVYAYFQWNYQYWKRKGVVYLEPSFPFGHFENPLRRTMSIGDNITQVYNKVKENGWKFCGFFTVQSPALMVVDLELTKNVMAKDFQHFMDRQVYVNEKDDPLSAHLFSLGGKKWKNLRTKLTPTFTTGKLKAMFQTLVDCGIVLEKYFEANINNTDPVDIKDILGRFTTDVIGSCAFGLECNSFKDPDSPFRRHGKRVFVFTVFDMLKGIFSLNFPKLAKTLGVCTNSEPVRNFFYKLAQDTVEYREKNKIARNDFVQLLLELKNNNKEISSNGHPGDGTSLTMDEIAAQCFIFFSAGFETSSTTMTFTLFELAAHPDIQDKVREEIESVLGRYDDKITYDSLSELKYMKQVIDEVLRKYPPVPFLTRQCVKDYKLPGEDIIIEEGTAVFISVKGIHYDEEHYENPEEFDPERFTEEKKRERHRFAYLPFGEGPRICIGERFGIMQTKVGLTSILRKFRVKLNKKTKIPLKMDPSSFIESTEGSIWLDVEKL</sequence>
<dbReference type="Gene3D" id="1.10.630.10">
    <property type="entry name" value="Cytochrome P450"/>
    <property type="match status" value="1"/>
</dbReference>
<comment type="cofactor">
    <cofactor evidence="1 13">
        <name>heme</name>
        <dbReference type="ChEBI" id="CHEBI:30413"/>
    </cofactor>
</comment>
<keyword evidence="9 14" id="KW-0560">Oxidoreductase</keyword>
<evidence type="ECO:0000256" key="10">
    <source>
        <dbReference type="ARBA" id="ARBA00023004"/>
    </source>
</evidence>
<dbReference type="PRINTS" id="PR00463">
    <property type="entry name" value="EP450I"/>
</dbReference>
<keyword evidence="6 13" id="KW-0479">Metal-binding</keyword>
<gene>
    <name evidence="16" type="ORF">NQ318_020827</name>
</gene>
<dbReference type="EMBL" id="JAPWTK010001239">
    <property type="protein sequence ID" value="KAJ8933324.1"/>
    <property type="molecule type" value="Genomic_DNA"/>
</dbReference>
<keyword evidence="7" id="KW-0256">Endoplasmic reticulum</keyword>
<dbReference type="PRINTS" id="PR00385">
    <property type="entry name" value="P450"/>
</dbReference>
<evidence type="ECO:0000313" key="17">
    <source>
        <dbReference type="Proteomes" id="UP001162162"/>
    </source>
</evidence>
<dbReference type="GO" id="GO:0005506">
    <property type="term" value="F:iron ion binding"/>
    <property type="evidence" value="ECO:0007669"/>
    <property type="project" value="InterPro"/>
</dbReference>
<evidence type="ECO:0000256" key="9">
    <source>
        <dbReference type="ARBA" id="ARBA00023002"/>
    </source>
</evidence>
<dbReference type="AlphaFoldDB" id="A0AAV8X2R9"/>
<evidence type="ECO:0000256" key="14">
    <source>
        <dbReference type="RuleBase" id="RU000461"/>
    </source>
</evidence>
<proteinExistence type="inferred from homology"/>
<evidence type="ECO:0000256" key="4">
    <source>
        <dbReference type="ARBA" id="ARBA00010617"/>
    </source>
</evidence>
<dbReference type="Proteomes" id="UP001162162">
    <property type="component" value="Unassembled WGS sequence"/>
</dbReference>
<evidence type="ECO:0000256" key="2">
    <source>
        <dbReference type="ARBA" id="ARBA00004174"/>
    </source>
</evidence>
<evidence type="ECO:0008006" key="18">
    <source>
        <dbReference type="Google" id="ProtNLM"/>
    </source>
</evidence>
<protein>
    <recommendedName>
        <fullName evidence="18">Cytochrome P450</fullName>
    </recommendedName>
</protein>
<comment type="similarity">
    <text evidence="4 14">Belongs to the cytochrome P450 family.</text>
</comment>
<feature type="transmembrane region" description="Helical" evidence="15">
    <location>
        <begin position="6"/>
        <end position="25"/>
    </location>
</feature>
<name>A0AAV8X2R9_9CUCU</name>
<dbReference type="GO" id="GO:0016705">
    <property type="term" value="F:oxidoreductase activity, acting on paired donors, with incorporation or reduction of molecular oxygen"/>
    <property type="evidence" value="ECO:0007669"/>
    <property type="project" value="InterPro"/>
</dbReference>
<keyword evidence="10 13" id="KW-0408">Iron</keyword>